<dbReference type="Gene3D" id="3.90.950.10">
    <property type="match status" value="1"/>
</dbReference>
<name>A0A6G0Z219_APHCR</name>
<gene>
    <name evidence="2" type="ORF">FWK35_00013763</name>
</gene>
<evidence type="ECO:0000256" key="1">
    <source>
        <dbReference type="SAM" id="MobiDB-lite"/>
    </source>
</evidence>
<protein>
    <submittedName>
        <fullName evidence="2">Protein PRRC1-like</fullName>
    </submittedName>
</protein>
<evidence type="ECO:0000313" key="2">
    <source>
        <dbReference type="EMBL" id="KAF0764670.1"/>
    </source>
</evidence>
<reference evidence="2 3" key="1">
    <citation type="submission" date="2019-08" db="EMBL/GenBank/DDBJ databases">
        <title>Whole genome of Aphis craccivora.</title>
        <authorList>
            <person name="Voronova N.V."/>
            <person name="Shulinski R.S."/>
            <person name="Bandarenka Y.V."/>
            <person name="Zhorov D.G."/>
            <person name="Warner D."/>
        </authorList>
    </citation>
    <scope>NUCLEOTIDE SEQUENCE [LARGE SCALE GENOMIC DNA]</scope>
    <source>
        <strain evidence="2">180601</strain>
        <tissue evidence="2">Whole Body</tissue>
    </source>
</reference>
<comment type="caution">
    <text evidence="2">The sequence shown here is derived from an EMBL/GenBank/DDBJ whole genome shotgun (WGS) entry which is preliminary data.</text>
</comment>
<dbReference type="GO" id="GO:0034237">
    <property type="term" value="F:protein kinase A regulatory subunit binding"/>
    <property type="evidence" value="ECO:0007669"/>
    <property type="project" value="TreeGrafter"/>
</dbReference>
<organism evidence="2 3">
    <name type="scientific">Aphis craccivora</name>
    <name type="common">Cowpea aphid</name>
    <dbReference type="NCBI Taxonomy" id="307492"/>
    <lineage>
        <taxon>Eukaryota</taxon>
        <taxon>Metazoa</taxon>
        <taxon>Ecdysozoa</taxon>
        <taxon>Arthropoda</taxon>
        <taxon>Hexapoda</taxon>
        <taxon>Insecta</taxon>
        <taxon>Pterygota</taxon>
        <taxon>Neoptera</taxon>
        <taxon>Paraneoptera</taxon>
        <taxon>Hemiptera</taxon>
        <taxon>Sternorrhyncha</taxon>
        <taxon>Aphidomorpha</taxon>
        <taxon>Aphidoidea</taxon>
        <taxon>Aphididae</taxon>
        <taxon>Aphidini</taxon>
        <taxon>Aphis</taxon>
        <taxon>Aphis</taxon>
    </lineage>
</organism>
<evidence type="ECO:0000313" key="3">
    <source>
        <dbReference type="Proteomes" id="UP000478052"/>
    </source>
</evidence>
<dbReference type="Proteomes" id="UP000478052">
    <property type="component" value="Unassembled WGS sequence"/>
</dbReference>
<dbReference type="InterPro" id="IPR026534">
    <property type="entry name" value="PRRC1"/>
</dbReference>
<feature type="region of interest" description="Disordered" evidence="1">
    <location>
        <begin position="1"/>
        <end position="21"/>
    </location>
</feature>
<dbReference type="AlphaFoldDB" id="A0A6G0Z219"/>
<dbReference type="GO" id="GO:0005737">
    <property type="term" value="C:cytoplasm"/>
    <property type="evidence" value="ECO:0007669"/>
    <property type="project" value="TreeGrafter"/>
</dbReference>
<proteinExistence type="predicted"/>
<dbReference type="InterPro" id="IPR029001">
    <property type="entry name" value="ITPase-like_fam"/>
</dbReference>
<dbReference type="SUPFAM" id="SSF52972">
    <property type="entry name" value="ITPase-like"/>
    <property type="match status" value="1"/>
</dbReference>
<dbReference type="PANTHER" id="PTHR23276:SF2">
    <property type="entry name" value="PROTEIN PRRC1"/>
    <property type="match status" value="1"/>
</dbReference>
<dbReference type="OrthoDB" id="4968544at2759"/>
<accession>A0A6G0Z219</accession>
<dbReference type="EMBL" id="VUJU01001575">
    <property type="protein sequence ID" value="KAF0764670.1"/>
    <property type="molecule type" value="Genomic_DNA"/>
</dbReference>
<dbReference type="PANTHER" id="PTHR23276">
    <property type="entry name" value="PROTEIN PRRC1"/>
    <property type="match status" value="1"/>
</dbReference>
<feature type="compositionally biased region" description="Polar residues" evidence="1">
    <location>
        <begin position="1"/>
        <end position="10"/>
    </location>
</feature>
<keyword evidence="3" id="KW-1185">Reference proteome</keyword>
<sequence>MDGSTTTDQLLSKLPPPTQLPSFVTDALNEPRAVQSNPVLNATDMTSQNFHTPMFSYVDLDNHDIMTSIIGLHLFVHRPVITSKNEENVELPTSPSNEAVADKAVKGEQSSGKADLFNWMKGSSSSIFSMVAEKAKNSVDAVLTTLDPQMKDTLNPNTFDNTDVVVASEKEIVVSAVREGFQKVFGKGVVRGLEAPDQPFAAQLVGFSAASKATKYCIDSVRLHVVKGPVVAFERFIVEPIESKWYEFGLLKLNDMERNIDLEVYTQSVPVPATIVGLISDDTPKDYEYISTGFSIPVAHFMASNLKVHPSEWQEVMTGVSQRSSLLAASVSLAMSYKIALE</sequence>